<gene>
    <name evidence="1" type="ORF">ASZ90_008126</name>
</gene>
<protein>
    <recommendedName>
        <fullName evidence="2">Nucleotide-diphospho-sugar transferase domain-containing protein</fullName>
    </recommendedName>
</protein>
<accession>A0A0W8FML5</accession>
<dbReference type="EMBL" id="LNQE01000986">
    <property type="protein sequence ID" value="KUG22108.1"/>
    <property type="molecule type" value="Genomic_DNA"/>
</dbReference>
<dbReference type="InterPro" id="IPR029044">
    <property type="entry name" value="Nucleotide-diphossugar_trans"/>
</dbReference>
<dbReference type="SUPFAM" id="SSF53448">
    <property type="entry name" value="Nucleotide-diphospho-sugar transferases"/>
    <property type="match status" value="1"/>
</dbReference>
<sequence>MLRWSELRNEGRCVVTGCDVLQEWLLPWWYSTLRRHSQLPVVFVDMGLSRKGRAWCSARGEILYPGVRARFAELLKPIGLIRSSYAESLWLDPDCEVLKPLEAAFDETSEDIGVARDVPGASDPIQSGVLVVRHGSITVLEWAELCRNWDRLDRREISTGHYDQSILAYLWRRSPGAFTLLRDEWNWVRQKGPSPEAAVFHWWGMFGKEEIRKRIAARQAGDSWRALEEGHFSVFRRGLSRYHRKLLHLKFAIQDKMSK</sequence>
<organism evidence="1">
    <name type="scientific">hydrocarbon metagenome</name>
    <dbReference type="NCBI Taxonomy" id="938273"/>
    <lineage>
        <taxon>unclassified sequences</taxon>
        <taxon>metagenomes</taxon>
        <taxon>ecological metagenomes</taxon>
    </lineage>
</organism>
<evidence type="ECO:0000313" key="1">
    <source>
        <dbReference type="EMBL" id="KUG22108.1"/>
    </source>
</evidence>
<evidence type="ECO:0008006" key="2">
    <source>
        <dbReference type="Google" id="ProtNLM"/>
    </source>
</evidence>
<name>A0A0W8FML5_9ZZZZ</name>
<reference evidence="1" key="1">
    <citation type="journal article" date="2015" name="Proc. Natl. Acad. Sci. U.S.A.">
        <title>Networks of energetic and metabolic interactions define dynamics in microbial communities.</title>
        <authorList>
            <person name="Embree M."/>
            <person name="Liu J.K."/>
            <person name="Al-Bassam M.M."/>
            <person name="Zengler K."/>
        </authorList>
    </citation>
    <scope>NUCLEOTIDE SEQUENCE</scope>
</reference>
<dbReference type="Gene3D" id="3.90.550.10">
    <property type="entry name" value="Spore Coat Polysaccharide Biosynthesis Protein SpsA, Chain A"/>
    <property type="match status" value="1"/>
</dbReference>
<dbReference type="AlphaFoldDB" id="A0A0W8FML5"/>
<comment type="caution">
    <text evidence="1">The sequence shown here is derived from an EMBL/GenBank/DDBJ whole genome shotgun (WGS) entry which is preliminary data.</text>
</comment>
<proteinExistence type="predicted"/>